<dbReference type="InterPro" id="IPR039420">
    <property type="entry name" value="WalR-like"/>
</dbReference>
<dbReference type="PROSITE" id="PS50043">
    <property type="entry name" value="HTH_LUXR_2"/>
    <property type="match status" value="1"/>
</dbReference>
<dbReference type="InterPro" id="IPR001789">
    <property type="entry name" value="Sig_transdc_resp-reg_receiver"/>
</dbReference>
<protein>
    <submittedName>
        <fullName evidence="5">DNA-binding response regulator</fullName>
    </submittedName>
</protein>
<dbReference type="GO" id="GO:0000160">
    <property type="term" value="P:phosphorelay signal transduction system"/>
    <property type="evidence" value="ECO:0007669"/>
    <property type="project" value="InterPro"/>
</dbReference>
<dbReference type="Pfam" id="PF00072">
    <property type="entry name" value="Response_reg"/>
    <property type="match status" value="1"/>
</dbReference>
<proteinExistence type="predicted"/>
<evidence type="ECO:0000256" key="1">
    <source>
        <dbReference type="ARBA" id="ARBA00023125"/>
    </source>
</evidence>
<evidence type="ECO:0000259" key="3">
    <source>
        <dbReference type="PROSITE" id="PS50043"/>
    </source>
</evidence>
<dbReference type="PROSITE" id="PS50110">
    <property type="entry name" value="RESPONSE_REGULATORY"/>
    <property type="match status" value="1"/>
</dbReference>
<dbReference type="SMART" id="SM00421">
    <property type="entry name" value="HTH_LUXR"/>
    <property type="match status" value="1"/>
</dbReference>
<evidence type="ECO:0000256" key="2">
    <source>
        <dbReference type="PROSITE-ProRule" id="PRU00169"/>
    </source>
</evidence>
<dbReference type="InterPro" id="IPR016032">
    <property type="entry name" value="Sig_transdc_resp-reg_C-effctor"/>
</dbReference>
<feature type="domain" description="HTH luxR-type" evidence="3">
    <location>
        <begin position="134"/>
        <end position="199"/>
    </location>
</feature>
<dbReference type="InterPro" id="IPR000792">
    <property type="entry name" value="Tscrpt_reg_LuxR_C"/>
</dbReference>
<evidence type="ECO:0000313" key="5">
    <source>
        <dbReference type="EMBL" id="AXB46787.1"/>
    </source>
</evidence>
<accession>A0A344LFG3</accession>
<keyword evidence="6" id="KW-1185">Reference proteome</keyword>
<dbReference type="AlphaFoldDB" id="A0A344LFG3"/>
<dbReference type="EMBL" id="CP015163">
    <property type="protein sequence ID" value="AXB46787.1"/>
    <property type="molecule type" value="Genomic_DNA"/>
</dbReference>
<dbReference type="OrthoDB" id="9808843at2"/>
<dbReference type="Pfam" id="PF00196">
    <property type="entry name" value="GerE"/>
    <property type="match status" value="1"/>
</dbReference>
<dbReference type="SMART" id="SM00448">
    <property type="entry name" value="REC"/>
    <property type="match status" value="1"/>
</dbReference>
<dbReference type="GO" id="GO:0006355">
    <property type="term" value="P:regulation of DNA-templated transcription"/>
    <property type="evidence" value="ECO:0007669"/>
    <property type="project" value="InterPro"/>
</dbReference>
<dbReference type="PANTHER" id="PTHR43214">
    <property type="entry name" value="TWO-COMPONENT RESPONSE REGULATOR"/>
    <property type="match status" value="1"/>
</dbReference>
<dbReference type="PRINTS" id="PR00038">
    <property type="entry name" value="HTHLUXR"/>
</dbReference>
<dbReference type="KEGG" id="aab:A4R43_33685"/>
<dbReference type="GO" id="GO:0003677">
    <property type="term" value="F:DNA binding"/>
    <property type="evidence" value="ECO:0007669"/>
    <property type="project" value="UniProtKB-KW"/>
</dbReference>
<dbReference type="Proteomes" id="UP000250434">
    <property type="component" value="Chromosome"/>
</dbReference>
<dbReference type="RefSeq" id="WP_113695856.1">
    <property type="nucleotide sequence ID" value="NZ_CP015163.1"/>
</dbReference>
<dbReference type="SUPFAM" id="SSF46894">
    <property type="entry name" value="C-terminal effector domain of the bipartite response regulators"/>
    <property type="match status" value="1"/>
</dbReference>
<dbReference type="InterPro" id="IPR011006">
    <property type="entry name" value="CheY-like_superfamily"/>
</dbReference>
<gene>
    <name evidence="5" type="ORF">A4R43_33685</name>
</gene>
<name>A0A344LFG3_9PSEU</name>
<dbReference type="PANTHER" id="PTHR43214:SF42">
    <property type="entry name" value="TRANSCRIPTIONAL REGULATORY PROTEIN DESR"/>
    <property type="match status" value="1"/>
</dbReference>
<sequence length="201" mass="21477">MIRVVLADDEQLTRQAIEALLNLEPDLTVVAGVADGAAALAAVAEHRPDVLVVDHEMPGLDGLAVLDRIAAGHPEVRSVMLTRHARPGVLRQALSSGAKGFLAKTAPASLLADVIRRVHSGLRYVDPEFAAEAIAEVDCPLTERELDVLRLVDDTTTATEIARVMHLSAGTVRNYTSSAMTKLGARSRGQAARIARDHGWI</sequence>
<keyword evidence="2" id="KW-0597">Phosphoprotein</keyword>
<feature type="modified residue" description="4-aspartylphosphate" evidence="2">
    <location>
        <position position="54"/>
    </location>
</feature>
<feature type="domain" description="Response regulatory" evidence="4">
    <location>
        <begin position="3"/>
        <end position="119"/>
    </location>
</feature>
<organism evidence="5 6">
    <name type="scientific">Amycolatopsis albispora</name>
    <dbReference type="NCBI Taxonomy" id="1804986"/>
    <lineage>
        <taxon>Bacteria</taxon>
        <taxon>Bacillati</taxon>
        <taxon>Actinomycetota</taxon>
        <taxon>Actinomycetes</taxon>
        <taxon>Pseudonocardiales</taxon>
        <taxon>Pseudonocardiaceae</taxon>
        <taxon>Amycolatopsis</taxon>
    </lineage>
</organism>
<dbReference type="CDD" id="cd06170">
    <property type="entry name" value="LuxR_C_like"/>
    <property type="match status" value="1"/>
</dbReference>
<dbReference type="SUPFAM" id="SSF52172">
    <property type="entry name" value="CheY-like"/>
    <property type="match status" value="1"/>
</dbReference>
<evidence type="ECO:0000313" key="6">
    <source>
        <dbReference type="Proteomes" id="UP000250434"/>
    </source>
</evidence>
<evidence type="ECO:0000259" key="4">
    <source>
        <dbReference type="PROSITE" id="PS50110"/>
    </source>
</evidence>
<dbReference type="Gene3D" id="3.40.50.2300">
    <property type="match status" value="1"/>
</dbReference>
<keyword evidence="1 5" id="KW-0238">DNA-binding</keyword>
<reference evidence="5 6" key="1">
    <citation type="submission" date="2016-04" db="EMBL/GenBank/DDBJ databases">
        <title>Complete genome sequence and analysis of deep-sea sediment isolate, Amycolatopsis sp. WP1.</title>
        <authorList>
            <person name="Wang H."/>
            <person name="Chen S."/>
            <person name="Wu Q."/>
        </authorList>
    </citation>
    <scope>NUCLEOTIDE SEQUENCE [LARGE SCALE GENOMIC DNA]</scope>
    <source>
        <strain evidence="5 6">WP1</strain>
    </source>
</reference>